<sequence>MQVKTVARIVEGDAGKVICREAERIKHMAVVLGSRGRSLIQSVLQESVGEYCFHHCKAAPVVIVSGKDAGDASIL</sequence>
<accession>A0A444ZEK0</accession>
<name>A0A444ZEK0_ARAHY</name>
<dbReference type="Proteomes" id="UP000289738">
    <property type="component" value="Chromosome B04"/>
</dbReference>
<dbReference type="InterPro" id="IPR006016">
    <property type="entry name" value="UspA"/>
</dbReference>
<dbReference type="InterPro" id="IPR014729">
    <property type="entry name" value="Rossmann-like_a/b/a_fold"/>
</dbReference>
<comment type="caution">
    <text evidence="2">The sequence shown here is derived from an EMBL/GenBank/DDBJ whole genome shotgun (WGS) entry which is preliminary data.</text>
</comment>
<dbReference type="Pfam" id="PF00582">
    <property type="entry name" value="Usp"/>
    <property type="match status" value="1"/>
</dbReference>
<dbReference type="PANTHER" id="PTHR47583:SF1">
    <property type="entry name" value="ADENINE NUCLEOTIDE ALPHA HYDROLASES-LIKE SUPERFAMILY PROTEIN"/>
    <property type="match status" value="1"/>
</dbReference>
<organism evidence="2 3">
    <name type="scientific">Arachis hypogaea</name>
    <name type="common">Peanut</name>
    <dbReference type="NCBI Taxonomy" id="3818"/>
    <lineage>
        <taxon>Eukaryota</taxon>
        <taxon>Viridiplantae</taxon>
        <taxon>Streptophyta</taxon>
        <taxon>Embryophyta</taxon>
        <taxon>Tracheophyta</taxon>
        <taxon>Spermatophyta</taxon>
        <taxon>Magnoliopsida</taxon>
        <taxon>eudicotyledons</taxon>
        <taxon>Gunneridae</taxon>
        <taxon>Pentapetalae</taxon>
        <taxon>rosids</taxon>
        <taxon>fabids</taxon>
        <taxon>Fabales</taxon>
        <taxon>Fabaceae</taxon>
        <taxon>Papilionoideae</taxon>
        <taxon>50 kb inversion clade</taxon>
        <taxon>dalbergioids sensu lato</taxon>
        <taxon>Dalbergieae</taxon>
        <taxon>Pterocarpus clade</taxon>
        <taxon>Arachis</taxon>
    </lineage>
</organism>
<reference evidence="2 3" key="1">
    <citation type="submission" date="2019-01" db="EMBL/GenBank/DDBJ databases">
        <title>Sequencing of cultivated peanut Arachis hypogaea provides insights into genome evolution and oil improvement.</title>
        <authorList>
            <person name="Chen X."/>
        </authorList>
    </citation>
    <scope>NUCLEOTIDE SEQUENCE [LARGE SCALE GENOMIC DNA]</scope>
    <source>
        <strain evidence="3">cv. Fuhuasheng</strain>
        <tissue evidence="2">Leaves</tissue>
    </source>
</reference>
<proteinExistence type="predicted"/>
<dbReference type="Gene3D" id="3.40.50.620">
    <property type="entry name" value="HUPs"/>
    <property type="match status" value="1"/>
</dbReference>
<evidence type="ECO:0000313" key="2">
    <source>
        <dbReference type="EMBL" id="RYR12548.1"/>
    </source>
</evidence>
<dbReference type="SUPFAM" id="SSF52402">
    <property type="entry name" value="Adenine nucleotide alpha hydrolases-like"/>
    <property type="match status" value="1"/>
</dbReference>
<dbReference type="PANTHER" id="PTHR47583">
    <property type="entry name" value="ADENINE NUCLEOTIDE ALPHA HYDROLASES-LIKE SUPERFAMILY PROTEIN"/>
    <property type="match status" value="1"/>
</dbReference>
<dbReference type="AlphaFoldDB" id="A0A444ZEK0"/>
<evidence type="ECO:0000313" key="3">
    <source>
        <dbReference type="Proteomes" id="UP000289738"/>
    </source>
</evidence>
<dbReference type="EMBL" id="SDMP01000014">
    <property type="protein sequence ID" value="RYR12548.1"/>
    <property type="molecule type" value="Genomic_DNA"/>
</dbReference>
<protein>
    <recommendedName>
        <fullName evidence="1">UspA domain-containing protein</fullName>
    </recommendedName>
</protein>
<feature type="domain" description="UspA" evidence="1">
    <location>
        <begin position="3"/>
        <end position="64"/>
    </location>
</feature>
<keyword evidence="3" id="KW-1185">Reference proteome</keyword>
<dbReference type="STRING" id="3818.A0A444ZEK0"/>
<evidence type="ECO:0000259" key="1">
    <source>
        <dbReference type="Pfam" id="PF00582"/>
    </source>
</evidence>
<gene>
    <name evidence="2" type="ORF">Ahy_B04g070043</name>
</gene>